<sequence>MQLNGEILLRKPINIGVSGDAHRSIFFIGGYNKELELHNLRFCYILMEVDVEEDDVMEKDGSPLEDDYQLEVRIACMKTSLLGTEMALDTNISI</sequence>
<comment type="caution">
    <text evidence="1">The sequence shown here is derived from an EMBL/GenBank/DDBJ whole genome shotgun (WGS) entry which is preliminary data.</text>
</comment>
<protein>
    <submittedName>
        <fullName evidence="1">Uncharacterized protein</fullName>
    </submittedName>
</protein>
<gene>
    <name evidence="1" type="ORF">ERUC_LOCUS4289</name>
</gene>
<evidence type="ECO:0000313" key="1">
    <source>
        <dbReference type="EMBL" id="CAH8306162.1"/>
    </source>
</evidence>
<reference evidence="1 2" key="1">
    <citation type="submission" date="2022-03" db="EMBL/GenBank/DDBJ databases">
        <authorList>
            <person name="Macdonald S."/>
            <person name="Ahmed S."/>
            <person name="Newling K."/>
        </authorList>
    </citation>
    <scope>NUCLEOTIDE SEQUENCE [LARGE SCALE GENOMIC DNA]</scope>
</reference>
<accession>A0ABC8IY46</accession>
<proteinExistence type="predicted"/>
<name>A0ABC8IY46_ERUVS</name>
<organism evidence="1 2">
    <name type="scientific">Eruca vesicaria subsp. sativa</name>
    <name type="common">Garden rocket</name>
    <name type="synonym">Eruca sativa</name>
    <dbReference type="NCBI Taxonomy" id="29727"/>
    <lineage>
        <taxon>Eukaryota</taxon>
        <taxon>Viridiplantae</taxon>
        <taxon>Streptophyta</taxon>
        <taxon>Embryophyta</taxon>
        <taxon>Tracheophyta</taxon>
        <taxon>Spermatophyta</taxon>
        <taxon>Magnoliopsida</taxon>
        <taxon>eudicotyledons</taxon>
        <taxon>Gunneridae</taxon>
        <taxon>Pentapetalae</taxon>
        <taxon>rosids</taxon>
        <taxon>malvids</taxon>
        <taxon>Brassicales</taxon>
        <taxon>Brassicaceae</taxon>
        <taxon>Brassiceae</taxon>
        <taxon>Eruca</taxon>
    </lineage>
</organism>
<dbReference type="EMBL" id="CAKOAT010064043">
    <property type="protein sequence ID" value="CAH8306162.1"/>
    <property type="molecule type" value="Genomic_DNA"/>
</dbReference>
<keyword evidence="2" id="KW-1185">Reference proteome</keyword>
<dbReference type="AlphaFoldDB" id="A0ABC8IY46"/>
<evidence type="ECO:0000313" key="2">
    <source>
        <dbReference type="Proteomes" id="UP001642260"/>
    </source>
</evidence>
<dbReference type="Proteomes" id="UP001642260">
    <property type="component" value="Unassembled WGS sequence"/>
</dbReference>